<protein>
    <submittedName>
        <fullName evidence="3">Uncharacterized protein</fullName>
    </submittedName>
</protein>
<keyword evidence="1" id="KW-1133">Transmembrane helix</keyword>
<dbReference type="Proteomes" id="UP000232722">
    <property type="component" value="Unassembled WGS sequence"/>
</dbReference>
<dbReference type="AlphaFoldDB" id="A0A2N0SCS3"/>
<dbReference type="EMBL" id="LLXH01000090">
    <property type="protein sequence ID" value="PKC73334.1"/>
    <property type="molecule type" value="Genomic_DNA"/>
</dbReference>
<evidence type="ECO:0000313" key="2">
    <source>
        <dbReference type="EMBL" id="PKC02776.1"/>
    </source>
</evidence>
<proteinExistence type="predicted"/>
<sequence>MAGDVFVTCCESLSRFEKSLGGDVKTTAAGRLSSWINTKRRVLIYLSIYIDTIFYCMVYILQLIELFHNI</sequence>
<feature type="transmembrane region" description="Helical" evidence="1">
    <location>
        <begin position="42"/>
        <end position="64"/>
    </location>
</feature>
<comment type="caution">
    <text evidence="3">The sequence shown here is derived from an EMBL/GenBank/DDBJ whole genome shotgun (WGS) entry which is preliminary data.</text>
</comment>
<organism evidence="3 4">
    <name type="scientific">Rhizophagus irregularis</name>
    <dbReference type="NCBI Taxonomy" id="588596"/>
    <lineage>
        <taxon>Eukaryota</taxon>
        <taxon>Fungi</taxon>
        <taxon>Fungi incertae sedis</taxon>
        <taxon>Mucoromycota</taxon>
        <taxon>Glomeromycotina</taxon>
        <taxon>Glomeromycetes</taxon>
        <taxon>Glomerales</taxon>
        <taxon>Glomeraceae</taxon>
        <taxon>Rhizophagus</taxon>
    </lineage>
</organism>
<name>A0A2N0SCS3_9GLOM</name>
<evidence type="ECO:0000313" key="4">
    <source>
        <dbReference type="Proteomes" id="UP000232688"/>
    </source>
</evidence>
<keyword evidence="1" id="KW-0472">Membrane</keyword>
<reference evidence="2 5" key="1">
    <citation type="submission" date="2016-04" db="EMBL/GenBank/DDBJ databases">
        <title>Genome analyses suggest a sexual origin of heterokaryosis in a supposedly ancient asexual fungus.</title>
        <authorList>
            <person name="Ropars J."/>
            <person name="Sedzielewska K."/>
            <person name="Noel J."/>
            <person name="Charron P."/>
            <person name="Farinelli L."/>
            <person name="Marton T."/>
            <person name="Kruger M."/>
            <person name="Pelin A."/>
            <person name="Brachmann A."/>
            <person name="Corradi N."/>
        </authorList>
    </citation>
    <scope>NUCLEOTIDE SEQUENCE [LARGE SCALE GENOMIC DNA]</scope>
    <source>
        <strain evidence="2 5">A5</strain>
    </source>
</reference>
<gene>
    <name evidence="3" type="ORF">RhiirA1_530497</name>
    <name evidence="2" type="ORF">RhiirA5_503840</name>
</gene>
<evidence type="ECO:0000313" key="3">
    <source>
        <dbReference type="EMBL" id="PKC73334.1"/>
    </source>
</evidence>
<reference evidence="2 5" key="2">
    <citation type="submission" date="2017-09" db="EMBL/GenBank/DDBJ databases">
        <title>Extensive intraspecific genome diversity in a model arbuscular mycorrhizal fungus.</title>
        <authorList>
            <person name="Chen E.C."/>
            <person name="Morin E."/>
            <person name="Beaudet D."/>
            <person name="Noel J."/>
            <person name="Ndikumana S."/>
            <person name="Charron P."/>
            <person name="St-Onge C."/>
            <person name="Giorgi J."/>
            <person name="Grigoriev I.V."/>
            <person name="Roux C."/>
            <person name="Martin F.M."/>
            <person name="Corradi N."/>
        </authorList>
    </citation>
    <scope>NUCLEOTIDE SEQUENCE [LARGE SCALE GENOMIC DNA]</scope>
    <source>
        <strain evidence="2 5">A5</strain>
    </source>
</reference>
<reference evidence="3 4" key="4">
    <citation type="submission" date="2017-10" db="EMBL/GenBank/DDBJ databases">
        <title>Genome analyses suggest a sexual origin of heterokaryosis in a supposedly ancient asexual fungus.</title>
        <authorList>
            <person name="Corradi N."/>
            <person name="Sedzielewska K."/>
            <person name="Noel J."/>
            <person name="Charron P."/>
            <person name="Farinelli L."/>
            <person name="Marton T."/>
            <person name="Kruger M."/>
            <person name="Pelin A."/>
            <person name="Brachmann A."/>
            <person name="Corradi N."/>
        </authorList>
    </citation>
    <scope>NUCLEOTIDE SEQUENCE [LARGE SCALE GENOMIC DNA]</scope>
    <source>
        <strain evidence="3 4">A1</strain>
    </source>
</reference>
<accession>A0A2N0SCS3</accession>
<dbReference type="VEuPathDB" id="FungiDB:RhiirA1_530497"/>
<dbReference type="EMBL" id="LLXJ01001315">
    <property type="protein sequence ID" value="PKC02776.1"/>
    <property type="molecule type" value="Genomic_DNA"/>
</dbReference>
<reference evidence="3 4" key="3">
    <citation type="submission" date="2017-10" db="EMBL/GenBank/DDBJ databases">
        <title>Extensive intraspecific genome diversity in a model arbuscular mycorrhizal fungus.</title>
        <authorList>
            <person name="Chen E.C.H."/>
            <person name="Morin E."/>
            <person name="Baudet D."/>
            <person name="Noel J."/>
            <person name="Ndikumana S."/>
            <person name="Charron P."/>
            <person name="St-Onge C."/>
            <person name="Giorgi J."/>
            <person name="Grigoriev I.V."/>
            <person name="Roux C."/>
            <person name="Martin F.M."/>
            <person name="Corradi N."/>
        </authorList>
    </citation>
    <scope>NUCLEOTIDE SEQUENCE [LARGE SCALE GENOMIC DNA]</scope>
    <source>
        <strain evidence="3 4">A1</strain>
    </source>
</reference>
<evidence type="ECO:0000313" key="5">
    <source>
        <dbReference type="Proteomes" id="UP000232722"/>
    </source>
</evidence>
<keyword evidence="1" id="KW-0812">Transmembrane</keyword>
<evidence type="ECO:0000256" key="1">
    <source>
        <dbReference type="SAM" id="Phobius"/>
    </source>
</evidence>
<dbReference type="Proteomes" id="UP000232688">
    <property type="component" value="Unassembled WGS sequence"/>
</dbReference>